<dbReference type="EMBL" id="AVPE01000002">
    <property type="protein sequence ID" value="KGX93640.1"/>
    <property type="molecule type" value="Genomic_DNA"/>
</dbReference>
<dbReference type="RefSeq" id="WP_026802162.1">
    <property type="nucleotide sequence ID" value="NZ_AVPE01000002.1"/>
</dbReference>
<feature type="transmembrane region" description="Helical" evidence="2">
    <location>
        <begin position="6"/>
        <end position="26"/>
    </location>
</feature>
<accession>A0A0A5GR52</accession>
<feature type="region of interest" description="Disordered" evidence="1">
    <location>
        <begin position="28"/>
        <end position="80"/>
    </location>
</feature>
<dbReference type="Proteomes" id="UP000030528">
    <property type="component" value="Unassembled WGS sequence"/>
</dbReference>
<evidence type="ECO:0000313" key="4">
    <source>
        <dbReference type="Proteomes" id="UP000030528"/>
    </source>
</evidence>
<feature type="compositionally biased region" description="Acidic residues" evidence="1">
    <location>
        <begin position="51"/>
        <end position="61"/>
    </location>
</feature>
<reference evidence="3 4" key="1">
    <citation type="submission" date="2013-08" db="EMBL/GenBank/DDBJ databases">
        <authorList>
            <person name="Huang J."/>
            <person name="Wang G."/>
        </authorList>
    </citation>
    <scope>NUCLEOTIDE SEQUENCE [LARGE SCALE GENOMIC DNA]</scope>
    <source>
        <strain evidence="3 4">JSM 076056</strain>
    </source>
</reference>
<dbReference type="STRING" id="1385510.GCA_000425205_01146"/>
<keyword evidence="2" id="KW-0812">Transmembrane</keyword>
<evidence type="ECO:0000313" key="3">
    <source>
        <dbReference type="EMBL" id="KGX93640.1"/>
    </source>
</evidence>
<proteinExistence type="predicted"/>
<evidence type="ECO:0000256" key="2">
    <source>
        <dbReference type="SAM" id="Phobius"/>
    </source>
</evidence>
<sequence>MEQLFEFLFGNAIVLIGILGAIASWVSSRKKDEEEKPKPVETGPYAREVEEPYEVDEEPYEDAPTTFPKEPSYNYEKSSYDRTRISGEHDAISDQPLQVAYKKQTKNQLNVQINKLNKKRLAEAVVMAEVIGQPRSKRPHSSTVPNRPKREM</sequence>
<keyword evidence="2" id="KW-1133">Transmembrane helix</keyword>
<comment type="caution">
    <text evidence="3">The sequence shown here is derived from an EMBL/GenBank/DDBJ whole genome shotgun (WGS) entry which is preliminary data.</text>
</comment>
<protein>
    <submittedName>
        <fullName evidence="3">Uncharacterized protein</fullName>
    </submittedName>
</protein>
<organism evidence="3 4">
    <name type="scientific">Pontibacillus halophilus JSM 076056 = DSM 19796</name>
    <dbReference type="NCBI Taxonomy" id="1385510"/>
    <lineage>
        <taxon>Bacteria</taxon>
        <taxon>Bacillati</taxon>
        <taxon>Bacillota</taxon>
        <taxon>Bacilli</taxon>
        <taxon>Bacillales</taxon>
        <taxon>Bacillaceae</taxon>
        <taxon>Pontibacillus</taxon>
    </lineage>
</organism>
<keyword evidence="2" id="KW-0472">Membrane</keyword>
<feature type="compositionally biased region" description="Basic and acidic residues" evidence="1">
    <location>
        <begin position="29"/>
        <end position="39"/>
    </location>
</feature>
<evidence type="ECO:0000256" key="1">
    <source>
        <dbReference type="SAM" id="MobiDB-lite"/>
    </source>
</evidence>
<dbReference type="OrthoDB" id="2692154at2"/>
<feature type="region of interest" description="Disordered" evidence="1">
    <location>
        <begin position="132"/>
        <end position="152"/>
    </location>
</feature>
<name>A0A0A5GR52_9BACI</name>
<gene>
    <name evidence="3" type="ORF">N781_11185</name>
</gene>
<keyword evidence="4" id="KW-1185">Reference proteome</keyword>
<dbReference type="AlphaFoldDB" id="A0A0A5GR52"/>